<sequence length="137" mass="14715">MGSIGVSTEDDELEQLSERFDSYSLSADVSESESSSGFSCRQYGRQAPAASASLTSSPPSGPDFADIFYSQQPPMPFVFPAVGAVCKASARRRYVRRRQGSLRLAEGSGVLIDDDVHMKGKVLKHCLQTKASGMSSL</sequence>
<gene>
    <name evidence="1" type="ORF">C1H46_006840</name>
</gene>
<keyword evidence="2" id="KW-1185">Reference proteome</keyword>
<comment type="caution">
    <text evidence="1">The sequence shown here is derived from an EMBL/GenBank/DDBJ whole genome shotgun (WGS) entry which is preliminary data.</text>
</comment>
<organism evidence="1 2">
    <name type="scientific">Malus baccata</name>
    <name type="common">Siberian crab apple</name>
    <name type="synonym">Pyrus baccata</name>
    <dbReference type="NCBI Taxonomy" id="106549"/>
    <lineage>
        <taxon>Eukaryota</taxon>
        <taxon>Viridiplantae</taxon>
        <taxon>Streptophyta</taxon>
        <taxon>Embryophyta</taxon>
        <taxon>Tracheophyta</taxon>
        <taxon>Spermatophyta</taxon>
        <taxon>Magnoliopsida</taxon>
        <taxon>eudicotyledons</taxon>
        <taxon>Gunneridae</taxon>
        <taxon>Pentapetalae</taxon>
        <taxon>rosids</taxon>
        <taxon>fabids</taxon>
        <taxon>Rosales</taxon>
        <taxon>Rosaceae</taxon>
        <taxon>Amygdaloideae</taxon>
        <taxon>Maleae</taxon>
        <taxon>Malus</taxon>
    </lineage>
</organism>
<evidence type="ECO:0000313" key="1">
    <source>
        <dbReference type="EMBL" id="TQE07520.1"/>
    </source>
</evidence>
<proteinExistence type="predicted"/>
<dbReference type="EMBL" id="VIEB01000084">
    <property type="protein sequence ID" value="TQE07520.1"/>
    <property type="molecule type" value="Genomic_DNA"/>
</dbReference>
<name>A0A540NAK6_MALBA</name>
<reference evidence="1 2" key="1">
    <citation type="journal article" date="2019" name="G3 (Bethesda)">
        <title>Sequencing of a Wild Apple (Malus baccata) Genome Unravels the Differences Between Cultivated and Wild Apple Species Regarding Disease Resistance and Cold Tolerance.</title>
        <authorList>
            <person name="Chen X."/>
        </authorList>
    </citation>
    <scope>NUCLEOTIDE SEQUENCE [LARGE SCALE GENOMIC DNA]</scope>
    <source>
        <strain evidence="2">cv. Shandingzi</strain>
        <tissue evidence="1">Leaves</tissue>
    </source>
</reference>
<dbReference type="Proteomes" id="UP000315295">
    <property type="component" value="Unassembled WGS sequence"/>
</dbReference>
<evidence type="ECO:0000313" key="2">
    <source>
        <dbReference type="Proteomes" id="UP000315295"/>
    </source>
</evidence>
<dbReference type="AlphaFoldDB" id="A0A540NAK6"/>
<protein>
    <submittedName>
        <fullName evidence="1">Uncharacterized protein</fullName>
    </submittedName>
</protein>
<accession>A0A540NAK6</accession>
<dbReference type="STRING" id="106549.A0A540NAK6"/>